<dbReference type="GO" id="GO:0000160">
    <property type="term" value="P:phosphorelay signal transduction system"/>
    <property type="evidence" value="ECO:0007669"/>
    <property type="project" value="InterPro"/>
</dbReference>
<feature type="domain" description="HTH luxR-type" evidence="7">
    <location>
        <begin position="142"/>
        <end position="207"/>
    </location>
</feature>
<dbReference type="PROSITE" id="PS50110">
    <property type="entry name" value="RESPONSE_REGULATORY"/>
    <property type="match status" value="1"/>
</dbReference>
<evidence type="ECO:0000256" key="1">
    <source>
        <dbReference type="ARBA" id="ARBA00004496"/>
    </source>
</evidence>
<keyword evidence="2 6" id="KW-0597">Phosphoprotein</keyword>
<accession>A0A1H3YXP8</accession>
<dbReference type="SUPFAM" id="SSF52172">
    <property type="entry name" value="CheY-like"/>
    <property type="match status" value="1"/>
</dbReference>
<dbReference type="Proteomes" id="UP000198584">
    <property type="component" value="Unassembled WGS sequence"/>
</dbReference>
<dbReference type="AlphaFoldDB" id="A0A1H3YXP8"/>
<comment type="subcellular location">
    <subcellularLocation>
        <location evidence="1">Cytoplasm</location>
    </subcellularLocation>
</comment>
<dbReference type="Pfam" id="PF00072">
    <property type="entry name" value="Response_reg"/>
    <property type="match status" value="1"/>
</dbReference>
<gene>
    <name evidence="9" type="ORF">SAMN05421743_10357</name>
</gene>
<feature type="domain" description="Response regulatory" evidence="8">
    <location>
        <begin position="3"/>
        <end position="119"/>
    </location>
</feature>
<evidence type="ECO:0000259" key="7">
    <source>
        <dbReference type="PROSITE" id="PS50043"/>
    </source>
</evidence>
<dbReference type="InterPro" id="IPR016032">
    <property type="entry name" value="Sig_transdc_resp-reg_C-effctor"/>
</dbReference>
<proteinExistence type="predicted"/>
<protein>
    <submittedName>
        <fullName evidence="9">DNA-binding response regulator, NarL/FixJ family, contains REC and HTH domains</fullName>
    </submittedName>
</protein>
<keyword evidence="4 9" id="KW-0238">DNA-binding</keyword>
<evidence type="ECO:0000256" key="3">
    <source>
        <dbReference type="ARBA" id="ARBA00023015"/>
    </source>
</evidence>
<dbReference type="SMART" id="SM00421">
    <property type="entry name" value="HTH_LUXR"/>
    <property type="match status" value="1"/>
</dbReference>
<feature type="modified residue" description="4-aspartylphosphate" evidence="6">
    <location>
        <position position="54"/>
    </location>
</feature>
<dbReference type="OrthoDB" id="9780153at2"/>
<dbReference type="RefSeq" id="WP_093042841.1">
    <property type="nucleotide sequence ID" value="NZ_FNQR01000003.1"/>
</dbReference>
<evidence type="ECO:0000259" key="8">
    <source>
        <dbReference type="PROSITE" id="PS50110"/>
    </source>
</evidence>
<sequence length="210" mass="23986">MYHVVIADDHEDAREGIREILSTFPNYQIAGEAVNGEEVVEMAKELQPDLILMDIQMPTMDGLQATKFIKDQWPHIKIIILTVSDDSLHLFEALREGAQGYLLKNVNPTDWGSYIDAVMNETDSFSKTLVNETLQTLVENKQTTNRPPLTEREIEIMRLAVTGAKNKEISQQLHISENTVKNHLKSMLRKLGIKNRVELTRLAYENGWVK</sequence>
<dbReference type="PANTHER" id="PTHR43214:SF40">
    <property type="entry name" value="TRANSCRIPTIONAL REGULATORY PROTEIN LNRK"/>
    <property type="match status" value="1"/>
</dbReference>
<dbReference type="STRING" id="571932.SAMN05421743_10357"/>
<dbReference type="InterPro" id="IPR011006">
    <property type="entry name" value="CheY-like_superfamily"/>
</dbReference>
<evidence type="ECO:0000313" key="9">
    <source>
        <dbReference type="EMBL" id="SEA16210.1"/>
    </source>
</evidence>
<dbReference type="GO" id="GO:0006355">
    <property type="term" value="P:regulation of DNA-templated transcription"/>
    <property type="evidence" value="ECO:0007669"/>
    <property type="project" value="InterPro"/>
</dbReference>
<dbReference type="GO" id="GO:0005737">
    <property type="term" value="C:cytoplasm"/>
    <property type="evidence" value="ECO:0007669"/>
    <property type="project" value="UniProtKB-SubCell"/>
</dbReference>
<dbReference type="PANTHER" id="PTHR43214">
    <property type="entry name" value="TWO-COMPONENT RESPONSE REGULATOR"/>
    <property type="match status" value="1"/>
</dbReference>
<keyword evidence="3" id="KW-0805">Transcription regulation</keyword>
<dbReference type="InterPro" id="IPR001789">
    <property type="entry name" value="Sig_transdc_resp-reg_receiver"/>
</dbReference>
<dbReference type="Gene3D" id="3.40.50.2300">
    <property type="match status" value="1"/>
</dbReference>
<evidence type="ECO:0000256" key="6">
    <source>
        <dbReference type="PROSITE-ProRule" id="PRU00169"/>
    </source>
</evidence>
<keyword evidence="5" id="KW-0804">Transcription</keyword>
<dbReference type="CDD" id="cd06170">
    <property type="entry name" value="LuxR_C_like"/>
    <property type="match status" value="1"/>
</dbReference>
<evidence type="ECO:0000313" key="10">
    <source>
        <dbReference type="Proteomes" id="UP000198584"/>
    </source>
</evidence>
<name>A0A1H3YXP8_9BACI</name>
<dbReference type="InterPro" id="IPR039420">
    <property type="entry name" value="WalR-like"/>
</dbReference>
<dbReference type="Pfam" id="PF00196">
    <property type="entry name" value="GerE"/>
    <property type="match status" value="1"/>
</dbReference>
<dbReference type="PROSITE" id="PS50043">
    <property type="entry name" value="HTH_LUXR_2"/>
    <property type="match status" value="1"/>
</dbReference>
<dbReference type="InterPro" id="IPR000792">
    <property type="entry name" value="Tscrpt_reg_LuxR_C"/>
</dbReference>
<evidence type="ECO:0000256" key="2">
    <source>
        <dbReference type="ARBA" id="ARBA00022553"/>
    </source>
</evidence>
<dbReference type="EMBL" id="FNQR01000003">
    <property type="protein sequence ID" value="SEA16210.1"/>
    <property type="molecule type" value="Genomic_DNA"/>
</dbReference>
<organism evidence="9 10">
    <name type="scientific">Thalassobacillus cyri</name>
    <dbReference type="NCBI Taxonomy" id="571932"/>
    <lineage>
        <taxon>Bacteria</taxon>
        <taxon>Bacillati</taxon>
        <taxon>Bacillota</taxon>
        <taxon>Bacilli</taxon>
        <taxon>Bacillales</taxon>
        <taxon>Bacillaceae</taxon>
        <taxon>Thalassobacillus</taxon>
    </lineage>
</organism>
<dbReference type="PRINTS" id="PR00038">
    <property type="entry name" value="HTHLUXR"/>
</dbReference>
<dbReference type="InterPro" id="IPR058245">
    <property type="entry name" value="NreC/VraR/RcsB-like_REC"/>
</dbReference>
<keyword evidence="10" id="KW-1185">Reference proteome</keyword>
<dbReference type="PROSITE" id="PS00622">
    <property type="entry name" value="HTH_LUXR_1"/>
    <property type="match status" value="1"/>
</dbReference>
<dbReference type="SMART" id="SM00448">
    <property type="entry name" value="REC"/>
    <property type="match status" value="1"/>
</dbReference>
<dbReference type="CDD" id="cd17535">
    <property type="entry name" value="REC_NarL-like"/>
    <property type="match status" value="1"/>
</dbReference>
<dbReference type="SUPFAM" id="SSF46894">
    <property type="entry name" value="C-terminal effector domain of the bipartite response regulators"/>
    <property type="match status" value="1"/>
</dbReference>
<reference evidence="9 10" key="1">
    <citation type="submission" date="2016-10" db="EMBL/GenBank/DDBJ databases">
        <authorList>
            <person name="de Groot N.N."/>
        </authorList>
    </citation>
    <scope>NUCLEOTIDE SEQUENCE [LARGE SCALE GENOMIC DNA]</scope>
    <source>
        <strain evidence="9 10">CCM7597</strain>
    </source>
</reference>
<evidence type="ECO:0000256" key="4">
    <source>
        <dbReference type="ARBA" id="ARBA00023125"/>
    </source>
</evidence>
<dbReference type="GO" id="GO:0003677">
    <property type="term" value="F:DNA binding"/>
    <property type="evidence" value="ECO:0007669"/>
    <property type="project" value="UniProtKB-KW"/>
</dbReference>
<evidence type="ECO:0000256" key="5">
    <source>
        <dbReference type="ARBA" id="ARBA00023163"/>
    </source>
</evidence>